<dbReference type="SUPFAM" id="SSF103473">
    <property type="entry name" value="MFS general substrate transporter"/>
    <property type="match status" value="1"/>
</dbReference>
<evidence type="ECO:0000256" key="4">
    <source>
        <dbReference type="ARBA" id="ARBA00023136"/>
    </source>
</evidence>
<reference evidence="7 8" key="1">
    <citation type="submission" date="2023-01" db="EMBL/GenBank/DDBJ databases">
        <title>Thalassococcus onchidii sp. nov., isolated from a marine invertebrate from the South China Sea.</title>
        <authorList>
            <person name="Xu S."/>
            <person name="Liu Z."/>
            <person name="Xu Y."/>
        </authorList>
    </citation>
    <scope>NUCLEOTIDE SEQUENCE [LARGE SCALE GENOMIC DNA]</scope>
    <source>
        <strain evidence="7 8">KCTC 32084</strain>
    </source>
</reference>
<feature type="transmembrane region" description="Helical" evidence="5">
    <location>
        <begin position="285"/>
        <end position="304"/>
    </location>
</feature>
<dbReference type="PROSITE" id="PS50850">
    <property type="entry name" value="MFS"/>
    <property type="match status" value="1"/>
</dbReference>
<evidence type="ECO:0000256" key="5">
    <source>
        <dbReference type="SAM" id="Phobius"/>
    </source>
</evidence>
<accession>A0ABT4XQ74</accession>
<keyword evidence="2 5" id="KW-0812">Transmembrane</keyword>
<dbReference type="PANTHER" id="PTHR23514:SF13">
    <property type="entry name" value="INNER MEMBRANE PROTEIN YBJJ"/>
    <property type="match status" value="1"/>
</dbReference>
<feature type="transmembrane region" description="Helical" evidence="5">
    <location>
        <begin position="376"/>
        <end position="395"/>
    </location>
</feature>
<keyword evidence="3 5" id="KW-1133">Transmembrane helix</keyword>
<feature type="domain" description="Major facilitator superfamily (MFS) profile" evidence="6">
    <location>
        <begin position="248"/>
        <end position="432"/>
    </location>
</feature>
<evidence type="ECO:0000256" key="1">
    <source>
        <dbReference type="ARBA" id="ARBA00004141"/>
    </source>
</evidence>
<feature type="transmembrane region" description="Helical" evidence="5">
    <location>
        <begin position="62"/>
        <end position="80"/>
    </location>
</feature>
<feature type="transmembrane region" description="Helical" evidence="5">
    <location>
        <begin position="244"/>
        <end position="265"/>
    </location>
</feature>
<feature type="transmembrane region" description="Helical" evidence="5">
    <location>
        <begin position="401"/>
        <end position="426"/>
    </location>
</feature>
<dbReference type="InterPro" id="IPR011701">
    <property type="entry name" value="MFS"/>
</dbReference>
<gene>
    <name evidence="7" type="ORF">PFY00_04905</name>
</gene>
<dbReference type="Pfam" id="PF07690">
    <property type="entry name" value="MFS_1"/>
    <property type="match status" value="1"/>
</dbReference>
<organism evidence="7 8">
    <name type="scientific">Thalassococcus lentus</name>
    <dbReference type="NCBI Taxonomy" id="1210524"/>
    <lineage>
        <taxon>Bacteria</taxon>
        <taxon>Pseudomonadati</taxon>
        <taxon>Pseudomonadota</taxon>
        <taxon>Alphaproteobacteria</taxon>
        <taxon>Rhodobacterales</taxon>
        <taxon>Roseobacteraceae</taxon>
        <taxon>Thalassococcus</taxon>
    </lineage>
</organism>
<feature type="transmembrane region" description="Helical" evidence="5">
    <location>
        <begin position="92"/>
        <end position="112"/>
    </location>
</feature>
<proteinExistence type="predicted"/>
<dbReference type="PANTHER" id="PTHR23514">
    <property type="entry name" value="BYPASS OF STOP CODON PROTEIN 6"/>
    <property type="match status" value="1"/>
</dbReference>
<dbReference type="Gene3D" id="1.20.1250.20">
    <property type="entry name" value="MFS general substrate transporter like domains"/>
    <property type="match status" value="2"/>
</dbReference>
<feature type="transmembrane region" description="Helical" evidence="5">
    <location>
        <begin position="176"/>
        <end position="198"/>
    </location>
</feature>
<evidence type="ECO:0000256" key="2">
    <source>
        <dbReference type="ARBA" id="ARBA00022692"/>
    </source>
</evidence>
<sequence>MIYLQFVCRGASKAVTPREAVRVDRIGPDGKQIRAIWLDRNPNAWHSAPMTMLRDLYTSRGPAAAFASVGLYWGAFGALVPDLKPQVGLSDGAFGLAMLVSTFGALLAMWLAPRVERALGIRVLPVLAFAMLLAFLTPGLSWNGVTFAIAMTLAAMASGTLDVSMNARLSILEGRLGVSLMNLNHGVFSVAYACSALATGLAREAGWTPFAVFATLGLATLALMIQMVAAPVQDAPADSDAPPPARLSPLLLIPGGLIILIAFLAEQGTEGWSALHLERGLGAGAAQGALGPAILGITMAIGRLSGHVVAHRVSEAIVIGLASALCAAGAFIAAFASGLLVAYLGFAMLGLGVSVVAPMAFSWVGRLVPEDRKALAISRIAVLGYAGFFVGPPMMGGLSEAFGLHMSFAAVGALVLIIPLVLVPVLSRQKSA</sequence>
<evidence type="ECO:0000313" key="8">
    <source>
        <dbReference type="Proteomes" id="UP001210720"/>
    </source>
</evidence>
<dbReference type="EMBL" id="JAQIOY010000001">
    <property type="protein sequence ID" value="MDA7424055.1"/>
    <property type="molecule type" value="Genomic_DNA"/>
</dbReference>
<protein>
    <submittedName>
        <fullName evidence="7">MFS transporter</fullName>
    </submittedName>
</protein>
<dbReference type="RefSeq" id="WP_271431383.1">
    <property type="nucleotide sequence ID" value="NZ_JAQIOY010000001.1"/>
</dbReference>
<dbReference type="InterPro" id="IPR036259">
    <property type="entry name" value="MFS_trans_sf"/>
</dbReference>
<name>A0ABT4XQ74_9RHOB</name>
<evidence type="ECO:0000259" key="6">
    <source>
        <dbReference type="PROSITE" id="PS50850"/>
    </source>
</evidence>
<dbReference type="InterPro" id="IPR051788">
    <property type="entry name" value="MFS_Transporter"/>
</dbReference>
<feature type="transmembrane region" description="Helical" evidence="5">
    <location>
        <begin position="119"/>
        <end position="136"/>
    </location>
</feature>
<feature type="transmembrane region" description="Helical" evidence="5">
    <location>
        <begin position="342"/>
        <end position="364"/>
    </location>
</feature>
<feature type="transmembrane region" description="Helical" evidence="5">
    <location>
        <begin position="316"/>
        <end position="336"/>
    </location>
</feature>
<keyword evidence="4 5" id="KW-0472">Membrane</keyword>
<evidence type="ECO:0000313" key="7">
    <source>
        <dbReference type="EMBL" id="MDA7424055.1"/>
    </source>
</evidence>
<feature type="transmembrane region" description="Helical" evidence="5">
    <location>
        <begin position="142"/>
        <end position="164"/>
    </location>
</feature>
<comment type="caution">
    <text evidence="7">The sequence shown here is derived from an EMBL/GenBank/DDBJ whole genome shotgun (WGS) entry which is preliminary data.</text>
</comment>
<comment type="subcellular location">
    <subcellularLocation>
        <location evidence="1">Membrane</location>
        <topology evidence="1">Multi-pass membrane protein</topology>
    </subcellularLocation>
</comment>
<feature type="transmembrane region" description="Helical" evidence="5">
    <location>
        <begin position="210"/>
        <end position="232"/>
    </location>
</feature>
<dbReference type="InterPro" id="IPR020846">
    <property type="entry name" value="MFS_dom"/>
</dbReference>
<keyword evidence="8" id="KW-1185">Reference proteome</keyword>
<evidence type="ECO:0000256" key="3">
    <source>
        <dbReference type="ARBA" id="ARBA00022989"/>
    </source>
</evidence>
<dbReference type="Proteomes" id="UP001210720">
    <property type="component" value="Unassembled WGS sequence"/>
</dbReference>